<reference evidence="2" key="1">
    <citation type="submission" date="2021-01" db="EMBL/GenBank/DDBJ databases">
        <authorList>
            <person name="Corre E."/>
            <person name="Pelletier E."/>
            <person name="Niang G."/>
            <person name="Scheremetjew M."/>
            <person name="Finn R."/>
            <person name="Kale V."/>
            <person name="Holt S."/>
            <person name="Cochrane G."/>
            <person name="Meng A."/>
            <person name="Brown T."/>
            <person name="Cohen L."/>
        </authorList>
    </citation>
    <scope>NUCLEOTIDE SEQUENCE</scope>
    <source>
        <strain evidence="2">UTEX LB 985</strain>
    </source>
</reference>
<evidence type="ECO:0000313" key="2">
    <source>
        <dbReference type="EMBL" id="CAD9502378.1"/>
    </source>
</evidence>
<feature type="compositionally biased region" description="Basic and acidic residues" evidence="1">
    <location>
        <begin position="152"/>
        <end position="169"/>
    </location>
</feature>
<accession>A0A7S2HWU9</accession>
<protein>
    <submittedName>
        <fullName evidence="2">Uncharacterized protein</fullName>
    </submittedName>
</protein>
<proteinExistence type="predicted"/>
<dbReference type="EMBL" id="HBGU01053984">
    <property type="protein sequence ID" value="CAD9502378.1"/>
    <property type="molecule type" value="Transcribed_RNA"/>
</dbReference>
<evidence type="ECO:0000256" key="1">
    <source>
        <dbReference type="SAM" id="MobiDB-lite"/>
    </source>
</evidence>
<gene>
    <name evidence="2" type="ORF">CBRE1094_LOCUS29520</name>
</gene>
<name>A0A7S2HWU9_9EUKA</name>
<organism evidence="2">
    <name type="scientific">Haptolina brevifila</name>
    <dbReference type="NCBI Taxonomy" id="156173"/>
    <lineage>
        <taxon>Eukaryota</taxon>
        <taxon>Haptista</taxon>
        <taxon>Haptophyta</taxon>
        <taxon>Prymnesiophyceae</taxon>
        <taxon>Prymnesiales</taxon>
        <taxon>Prymnesiaceae</taxon>
        <taxon>Haptolina</taxon>
    </lineage>
</organism>
<dbReference type="AlphaFoldDB" id="A0A7S2HWU9"/>
<sequence>MSDEGRIAAVDDRFYSDDRMRNTKETTGPSLCGLTSGPDRRWIARVDRGELPEDDQRECKSLSAKFAKDQGLFRQHCGLLERTAASGSPRENIEHTDLNSQFRNCTTDRFYYYDQHDAPMSRPPFTVNGGSAGDGGKARSNYFDKLQRRFGTTHESDDGQQRCGPERQLRLGAAG</sequence>
<feature type="region of interest" description="Disordered" evidence="1">
    <location>
        <begin position="124"/>
        <end position="175"/>
    </location>
</feature>